<dbReference type="InterPro" id="IPR036259">
    <property type="entry name" value="MFS_trans_sf"/>
</dbReference>
<dbReference type="AlphaFoldDB" id="A0AAU1U1Z9"/>
<keyword evidence="1" id="KW-1133">Transmembrane helix</keyword>
<dbReference type="EMBL" id="CP108195">
    <property type="protein sequence ID" value="WTS11630.1"/>
    <property type="molecule type" value="Genomic_DNA"/>
</dbReference>
<gene>
    <name evidence="2" type="ORF">OHU69_11600</name>
</gene>
<name>A0AAU1U1Z9_9ACTN</name>
<dbReference type="SUPFAM" id="SSF103473">
    <property type="entry name" value="MFS general substrate transporter"/>
    <property type="match status" value="1"/>
</dbReference>
<protein>
    <recommendedName>
        <fullName evidence="3">MFS transporter</fullName>
    </recommendedName>
</protein>
<dbReference type="PROSITE" id="PS51257">
    <property type="entry name" value="PROKAR_LIPOPROTEIN"/>
    <property type="match status" value="1"/>
</dbReference>
<organism evidence="2">
    <name type="scientific">Streptomyces sp. NBC_00119</name>
    <dbReference type="NCBI Taxonomy" id="2975659"/>
    <lineage>
        <taxon>Bacteria</taxon>
        <taxon>Bacillati</taxon>
        <taxon>Actinomycetota</taxon>
        <taxon>Actinomycetes</taxon>
        <taxon>Kitasatosporales</taxon>
        <taxon>Streptomycetaceae</taxon>
        <taxon>Streptomyces</taxon>
    </lineage>
</organism>
<proteinExistence type="predicted"/>
<evidence type="ECO:0000256" key="1">
    <source>
        <dbReference type="SAM" id="Phobius"/>
    </source>
</evidence>
<evidence type="ECO:0008006" key="3">
    <source>
        <dbReference type="Google" id="ProtNLM"/>
    </source>
</evidence>
<evidence type="ECO:0000313" key="2">
    <source>
        <dbReference type="EMBL" id="WTS11630.1"/>
    </source>
</evidence>
<keyword evidence="1" id="KW-0812">Transmembrane</keyword>
<keyword evidence="1" id="KW-0472">Membrane</keyword>
<reference evidence="2" key="1">
    <citation type="submission" date="2022-10" db="EMBL/GenBank/DDBJ databases">
        <title>The complete genomes of actinobacterial strains from the NBC collection.</title>
        <authorList>
            <person name="Joergensen T.S."/>
            <person name="Alvarez Arevalo M."/>
            <person name="Sterndorff E.B."/>
            <person name="Faurdal D."/>
            <person name="Vuksanovic O."/>
            <person name="Mourched A.-S."/>
            <person name="Charusanti P."/>
            <person name="Shaw S."/>
            <person name="Blin K."/>
            <person name="Weber T."/>
        </authorList>
    </citation>
    <scope>NUCLEOTIDE SEQUENCE</scope>
    <source>
        <strain evidence="2">NBC_00119</strain>
    </source>
</reference>
<feature type="transmembrane region" description="Helical" evidence="1">
    <location>
        <begin position="43"/>
        <end position="63"/>
    </location>
</feature>
<accession>A0AAU1U1Z9</accession>
<sequence length="74" mass="7295">MRRVVDSCRARGRLGGSLLLGAAACLAVPLVDGAGAKTALLVVGFGMGGSFASFAFTVVAELAPPARRGGAFGT</sequence>